<evidence type="ECO:0000256" key="5">
    <source>
        <dbReference type="ARBA" id="ARBA00022989"/>
    </source>
</evidence>
<proteinExistence type="inferred from homology"/>
<organism evidence="12">
    <name type="scientific">Blastobotrys adeninivorans</name>
    <name type="common">Yeast</name>
    <name type="synonym">Arxula adeninivorans</name>
    <dbReference type="NCBI Taxonomy" id="409370"/>
    <lineage>
        <taxon>Eukaryota</taxon>
        <taxon>Fungi</taxon>
        <taxon>Dikarya</taxon>
        <taxon>Ascomycota</taxon>
        <taxon>Saccharomycotina</taxon>
        <taxon>Dipodascomycetes</taxon>
        <taxon>Dipodascales</taxon>
        <taxon>Trichomonascaceae</taxon>
        <taxon>Blastobotrys</taxon>
    </lineage>
</organism>
<dbReference type="GO" id="GO:0000750">
    <property type="term" value="P:pheromone-dependent signal transduction involved in conjugation with cellular fusion"/>
    <property type="evidence" value="ECO:0007669"/>
    <property type="project" value="TreeGrafter"/>
</dbReference>
<evidence type="ECO:0000256" key="4">
    <source>
        <dbReference type="ARBA" id="ARBA00022692"/>
    </source>
</evidence>
<feature type="region of interest" description="Disordered" evidence="10">
    <location>
        <begin position="345"/>
        <end position="368"/>
    </location>
</feature>
<keyword evidence="4 11" id="KW-0812">Transmembrane</keyword>
<dbReference type="GO" id="GO:0004932">
    <property type="term" value="F:mating-type factor pheromone receptor activity"/>
    <property type="evidence" value="ECO:0007669"/>
    <property type="project" value="InterPro"/>
</dbReference>
<keyword evidence="7 11" id="KW-0472">Membrane</keyword>
<name>A0A060TCH7_BLAAD</name>
<keyword evidence="5 11" id="KW-1133">Transmembrane helix</keyword>
<dbReference type="Pfam" id="PF02076">
    <property type="entry name" value="STE3"/>
    <property type="match status" value="1"/>
</dbReference>
<evidence type="ECO:0000256" key="2">
    <source>
        <dbReference type="ARBA" id="ARBA00011085"/>
    </source>
</evidence>
<keyword evidence="8" id="KW-0675">Receptor</keyword>
<evidence type="ECO:0000256" key="6">
    <source>
        <dbReference type="ARBA" id="ARBA00023040"/>
    </source>
</evidence>
<evidence type="ECO:0000256" key="11">
    <source>
        <dbReference type="SAM" id="Phobius"/>
    </source>
</evidence>
<reference evidence="12" key="1">
    <citation type="submission" date="2014-02" db="EMBL/GenBank/DDBJ databases">
        <authorList>
            <person name="Genoscope - CEA"/>
        </authorList>
    </citation>
    <scope>NUCLEOTIDE SEQUENCE</scope>
    <source>
        <strain evidence="12">LS3</strain>
    </source>
</reference>
<feature type="transmembrane region" description="Helical" evidence="11">
    <location>
        <begin position="163"/>
        <end position="186"/>
    </location>
</feature>
<keyword evidence="6" id="KW-0297">G-protein coupled receptor</keyword>
<evidence type="ECO:0000256" key="9">
    <source>
        <dbReference type="ARBA" id="ARBA00023224"/>
    </source>
</evidence>
<evidence type="ECO:0000256" key="10">
    <source>
        <dbReference type="SAM" id="MobiDB-lite"/>
    </source>
</evidence>
<feature type="compositionally biased region" description="Low complexity" evidence="10">
    <location>
        <begin position="349"/>
        <end position="359"/>
    </location>
</feature>
<feature type="transmembrane region" description="Helical" evidence="11">
    <location>
        <begin position="37"/>
        <end position="56"/>
    </location>
</feature>
<dbReference type="PANTHER" id="PTHR28097:SF1">
    <property type="entry name" value="PHEROMONE A FACTOR RECEPTOR"/>
    <property type="match status" value="1"/>
</dbReference>
<keyword evidence="9" id="KW-0807">Transducer</keyword>
<sequence length="386" mass="42619">MTTQILALQVLSIISVVIQIPLLAWHGKHKNIPQICLIGWLVVLNLNSFISTFVWGSDNPIEWWSGKGYCDIIVRIKAAANTGVLCAVAAIARNLAIIISDRGLRHDVDSFRTRAIDAAICLVFPTIIFAVISAAMVMRYLLLQYEGCGIPLTSQWPSLVTCLIWAPVWACVVVFYTAKALILYIRKRQEMKNLLHCSNCGLSTEQFLRLLVFCLIVGVVLLPLCIAYTVINGLMVSQSNASVSIGYYHWDIIARYTNQSVNVTLWVYIGVAFVVFGCLGTGSDMRAGYRRLATRLSRRQSTGLAKSNIRTTPASPVSPTNTTYGINSVDSFSGKDMDLCFEVTMEPKSASSSSGSRSAGSDRTRFEESKVDMDDYNTILLGMRKV</sequence>
<dbReference type="PhylomeDB" id="A0A060TCH7"/>
<feature type="transmembrane region" description="Helical" evidence="11">
    <location>
        <begin position="6"/>
        <end position="25"/>
    </location>
</feature>
<evidence type="ECO:0000256" key="3">
    <source>
        <dbReference type="ARBA" id="ARBA00022507"/>
    </source>
</evidence>
<feature type="transmembrane region" description="Helical" evidence="11">
    <location>
        <begin position="207"/>
        <end position="231"/>
    </location>
</feature>
<feature type="transmembrane region" description="Helical" evidence="11">
    <location>
        <begin position="265"/>
        <end position="282"/>
    </location>
</feature>
<accession>A0A060TCH7</accession>
<evidence type="ECO:0000313" key="12">
    <source>
        <dbReference type="EMBL" id="CDP36916.1"/>
    </source>
</evidence>
<comment type="subcellular location">
    <subcellularLocation>
        <location evidence="1">Membrane</location>
        <topology evidence="1">Multi-pass membrane protein</topology>
    </subcellularLocation>
</comment>
<dbReference type="CDD" id="cd14966">
    <property type="entry name" value="7tmD_STE3"/>
    <property type="match status" value="1"/>
</dbReference>
<dbReference type="GO" id="GO:0005886">
    <property type="term" value="C:plasma membrane"/>
    <property type="evidence" value="ECO:0007669"/>
    <property type="project" value="TreeGrafter"/>
</dbReference>
<feature type="transmembrane region" description="Helical" evidence="11">
    <location>
        <begin position="120"/>
        <end position="143"/>
    </location>
</feature>
<feature type="transmembrane region" description="Helical" evidence="11">
    <location>
        <begin position="76"/>
        <end position="99"/>
    </location>
</feature>
<evidence type="ECO:0000256" key="1">
    <source>
        <dbReference type="ARBA" id="ARBA00004141"/>
    </source>
</evidence>
<evidence type="ECO:0000256" key="7">
    <source>
        <dbReference type="ARBA" id="ARBA00023136"/>
    </source>
</evidence>
<dbReference type="InterPro" id="IPR001499">
    <property type="entry name" value="GPCR_STE3"/>
</dbReference>
<dbReference type="PANTHER" id="PTHR28097">
    <property type="entry name" value="PHEROMONE A FACTOR RECEPTOR"/>
    <property type="match status" value="1"/>
</dbReference>
<comment type="similarity">
    <text evidence="2">Belongs to the G-protein coupled receptor 4 family.</text>
</comment>
<dbReference type="EMBL" id="HG937692">
    <property type="protein sequence ID" value="CDP36916.1"/>
    <property type="molecule type" value="Genomic_DNA"/>
</dbReference>
<gene>
    <name evidence="12" type="ORF">GNLVRS02_ARAD1B23936g</name>
</gene>
<evidence type="ECO:0000256" key="8">
    <source>
        <dbReference type="ARBA" id="ARBA00023170"/>
    </source>
</evidence>
<dbReference type="PRINTS" id="PR00899">
    <property type="entry name" value="GPCRSTE3"/>
</dbReference>
<keyword evidence="3" id="KW-0589">Pheromone response</keyword>
<protein>
    <submittedName>
        <fullName evidence="12">ARAD1B23936p</fullName>
    </submittedName>
</protein>
<dbReference type="AlphaFoldDB" id="A0A060TCH7"/>
<reference evidence="12" key="2">
    <citation type="submission" date="2014-06" db="EMBL/GenBank/DDBJ databases">
        <title>The complete genome of Blastobotrys (Arxula) adeninivorans LS3 - a yeast of biotechnological interest.</title>
        <authorList>
            <person name="Kunze G."/>
            <person name="Gaillardin C."/>
            <person name="Czernicka M."/>
            <person name="Durrens P."/>
            <person name="Martin T."/>
            <person name="Boer E."/>
            <person name="Gabaldon T."/>
            <person name="Cruz J."/>
            <person name="Talla E."/>
            <person name="Marck C."/>
            <person name="Goffeau A."/>
            <person name="Barbe V."/>
            <person name="Baret P."/>
            <person name="Baronian K."/>
            <person name="Beier S."/>
            <person name="Bleykasten C."/>
            <person name="Bode R."/>
            <person name="Casaregola S."/>
            <person name="Despons L."/>
            <person name="Fairhead C."/>
            <person name="Giersberg M."/>
            <person name="Gierski P."/>
            <person name="Hahnel U."/>
            <person name="Hartmann A."/>
            <person name="Jankowska D."/>
            <person name="Jubin C."/>
            <person name="Jung P."/>
            <person name="Lafontaine I."/>
            <person name="Leh-Louis V."/>
            <person name="Lemaire M."/>
            <person name="Marcet-Houben M."/>
            <person name="Mascher M."/>
            <person name="Morel G."/>
            <person name="Richard G.-F."/>
            <person name="Riechen J."/>
            <person name="Sacerdot C."/>
            <person name="Sarkar A."/>
            <person name="Savel G."/>
            <person name="Schacherer J."/>
            <person name="Sherman D."/>
            <person name="Straub M.-L."/>
            <person name="Stein N."/>
            <person name="Thierry A."/>
            <person name="Trautwein-Schult A."/>
            <person name="Westhof E."/>
            <person name="Worch S."/>
            <person name="Dujon B."/>
            <person name="Souciet J.-L."/>
            <person name="Wincker P."/>
            <person name="Scholz U."/>
            <person name="Neuveglise N."/>
        </authorList>
    </citation>
    <scope>NUCLEOTIDE SEQUENCE</scope>
    <source>
        <strain evidence="12">LS3</strain>
    </source>
</reference>